<keyword evidence="1" id="KW-0677">Repeat</keyword>
<dbReference type="PANTHER" id="PTHR37381">
    <property type="entry name" value="PENTATRICOPEPTIDE REPEAT (PPR) SUPERFAMILY PROTEIN"/>
    <property type="match status" value="1"/>
</dbReference>
<dbReference type="PANTHER" id="PTHR37381:SF1">
    <property type="entry name" value="PENTATRICOPEPTIDE REPEAT (PPR) SUPERFAMILY PROTEIN"/>
    <property type="match status" value="1"/>
</dbReference>
<evidence type="ECO:0000256" key="2">
    <source>
        <dbReference type="PROSITE-ProRule" id="PRU00708"/>
    </source>
</evidence>
<dbReference type="AlphaFoldDB" id="A0A6A3AUY0"/>
<evidence type="ECO:0000256" key="1">
    <source>
        <dbReference type="ARBA" id="ARBA00022737"/>
    </source>
</evidence>
<gene>
    <name evidence="3" type="ORF">F3Y22_tig00110338pilonHSYRG00042</name>
</gene>
<comment type="caution">
    <text evidence="3">The sequence shown here is derived from an EMBL/GenBank/DDBJ whole genome shotgun (WGS) entry which is preliminary data.</text>
</comment>
<organism evidence="3 4">
    <name type="scientific">Hibiscus syriacus</name>
    <name type="common">Rose of Sharon</name>
    <dbReference type="NCBI Taxonomy" id="106335"/>
    <lineage>
        <taxon>Eukaryota</taxon>
        <taxon>Viridiplantae</taxon>
        <taxon>Streptophyta</taxon>
        <taxon>Embryophyta</taxon>
        <taxon>Tracheophyta</taxon>
        <taxon>Spermatophyta</taxon>
        <taxon>Magnoliopsida</taxon>
        <taxon>eudicotyledons</taxon>
        <taxon>Gunneridae</taxon>
        <taxon>Pentapetalae</taxon>
        <taxon>rosids</taxon>
        <taxon>malvids</taxon>
        <taxon>Malvales</taxon>
        <taxon>Malvaceae</taxon>
        <taxon>Malvoideae</taxon>
        <taxon>Hibiscus</taxon>
    </lineage>
</organism>
<reference evidence="3" key="1">
    <citation type="submission" date="2019-09" db="EMBL/GenBank/DDBJ databases">
        <title>Draft genome information of white flower Hibiscus syriacus.</title>
        <authorList>
            <person name="Kim Y.-M."/>
        </authorList>
    </citation>
    <scope>NUCLEOTIDE SEQUENCE [LARGE SCALE GENOMIC DNA]</scope>
    <source>
        <strain evidence="3">YM2019G1</strain>
    </source>
</reference>
<dbReference type="InterPro" id="IPR011990">
    <property type="entry name" value="TPR-like_helical_dom_sf"/>
</dbReference>
<dbReference type="Proteomes" id="UP000436088">
    <property type="component" value="Unassembled WGS sequence"/>
</dbReference>
<proteinExistence type="predicted"/>
<evidence type="ECO:0000313" key="3">
    <source>
        <dbReference type="EMBL" id="KAE8708534.1"/>
    </source>
</evidence>
<evidence type="ECO:0000313" key="4">
    <source>
        <dbReference type="Proteomes" id="UP000436088"/>
    </source>
</evidence>
<protein>
    <submittedName>
        <fullName evidence="3">Detected protein of confused Function</fullName>
    </submittedName>
</protein>
<name>A0A6A3AUY0_HIBSY</name>
<feature type="repeat" description="PPR" evidence="2">
    <location>
        <begin position="161"/>
        <end position="195"/>
    </location>
</feature>
<dbReference type="InterPro" id="IPR002885">
    <property type="entry name" value="PPR_rpt"/>
</dbReference>
<accession>A0A6A3AUY0</accession>
<dbReference type="EMBL" id="VEPZ02000940">
    <property type="protein sequence ID" value="KAE8708534.1"/>
    <property type="molecule type" value="Genomic_DNA"/>
</dbReference>
<dbReference type="PROSITE" id="PS51375">
    <property type="entry name" value="PPR"/>
    <property type="match status" value="1"/>
</dbReference>
<keyword evidence="4" id="KW-1185">Reference proteome</keyword>
<sequence>MSLSLASSPWLSRFSPPNTKLPDYSPNSNFTLLSLLLRSNPLFSLKTKKSFRLRASLKETQSNGVVEETSVFDEALLSRVSASKDADEALQMIAQNQRESNDQLNGGVVSVSDCRLLINAALDRKNADLGLSVFYAMRTSFDTGVSDNGPLVERWKWSRPDVGIYSTLVQGLAAFLRVSDALRMIDDICRVGVSPSEEVPFGKVVKCPICSIAVGVAQPQHGIQDLKLLERATTTTTFRI</sequence>
<dbReference type="Gene3D" id="1.25.40.10">
    <property type="entry name" value="Tetratricopeptide repeat domain"/>
    <property type="match status" value="1"/>
</dbReference>